<gene>
    <name evidence="3" type="ORF">FAZ69_08395</name>
</gene>
<organism evidence="3 4">
    <name type="scientific">Trinickia terrae</name>
    <dbReference type="NCBI Taxonomy" id="2571161"/>
    <lineage>
        <taxon>Bacteria</taxon>
        <taxon>Pseudomonadati</taxon>
        <taxon>Pseudomonadota</taxon>
        <taxon>Betaproteobacteria</taxon>
        <taxon>Burkholderiales</taxon>
        <taxon>Burkholderiaceae</taxon>
        <taxon>Trinickia</taxon>
    </lineage>
</organism>
<sequence length="126" mass="13032">MKRLYTHMDKLIATIAVATLSVQARAQSTLQLNNLSGSTGAGSNDITALMTRGQTVAQAAVTFGIVVAAAIGVFMIIFGMFGIYKAQKDQRESPKTAVAGLIVGACLTSVALIVGLLRNTVSVSSS</sequence>
<comment type="caution">
    <text evidence="3">The sequence shown here is derived from an EMBL/GenBank/DDBJ whole genome shotgun (WGS) entry which is preliminary data.</text>
</comment>
<dbReference type="RefSeq" id="WP_136893488.1">
    <property type="nucleotide sequence ID" value="NZ_SWJE01000004.1"/>
</dbReference>
<feature type="transmembrane region" description="Helical" evidence="1">
    <location>
        <begin position="59"/>
        <end position="84"/>
    </location>
</feature>
<keyword evidence="1" id="KW-0472">Membrane</keyword>
<dbReference type="OrthoDB" id="9256108at2"/>
<proteinExistence type="predicted"/>
<keyword evidence="4" id="KW-1185">Reference proteome</keyword>
<dbReference type="Proteomes" id="UP000305539">
    <property type="component" value="Unassembled WGS sequence"/>
</dbReference>
<evidence type="ECO:0000256" key="1">
    <source>
        <dbReference type="SAM" id="Phobius"/>
    </source>
</evidence>
<protein>
    <recommendedName>
        <fullName evidence="5">DUF4134 domain-containing protein</fullName>
    </recommendedName>
</protein>
<evidence type="ECO:0000313" key="4">
    <source>
        <dbReference type="Proteomes" id="UP000305539"/>
    </source>
</evidence>
<feature type="transmembrane region" description="Helical" evidence="1">
    <location>
        <begin position="96"/>
        <end position="117"/>
    </location>
</feature>
<dbReference type="AlphaFoldDB" id="A0A4U1I9J0"/>
<reference evidence="3 4" key="1">
    <citation type="submission" date="2019-04" db="EMBL/GenBank/DDBJ databases">
        <title>Trinickia sp. 7GSK02, isolated from subtropical forest soil.</title>
        <authorList>
            <person name="Gao Z.-H."/>
            <person name="Qiu L.-H."/>
        </authorList>
    </citation>
    <scope>NUCLEOTIDE SEQUENCE [LARGE SCALE GENOMIC DNA]</scope>
    <source>
        <strain evidence="3 4">7GSK02</strain>
    </source>
</reference>
<accession>A0A4U1I9J0</accession>
<name>A0A4U1I9J0_9BURK</name>
<keyword evidence="2" id="KW-0732">Signal</keyword>
<dbReference type="EMBL" id="SWJE01000004">
    <property type="protein sequence ID" value="TKC90158.1"/>
    <property type="molecule type" value="Genomic_DNA"/>
</dbReference>
<keyword evidence="1" id="KW-1133">Transmembrane helix</keyword>
<feature type="signal peptide" evidence="2">
    <location>
        <begin position="1"/>
        <end position="26"/>
    </location>
</feature>
<evidence type="ECO:0008006" key="5">
    <source>
        <dbReference type="Google" id="ProtNLM"/>
    </source>
</evidence>
<evidence type="ECO:0000256" key="2">
    <source>
        <dbReference type="SAM" id="SignalP"/>
    </source>
</evidence>
<keyword evidence="1" id="KW-0812">Transmembrane</keyword>
<evidence type="ECO:0000313" key="3">
    <source>
        <dbReference type="EMBL" id="TKC90158.1"/>
    </source>
</evidence>
<feature type="chain" id="PRO_5020254019" description="DUF4134 domain-containing protein" evidence="2">
    <location>
        <begin position="27"/>
        <end position="126"/>
    </location>
</feature>